<dbReference type="Proteomes" id="UP000648257">
    <property type="component" value="Unassembled WGS sequence"/>
</dbReference>
<accession>A0ABR6X1Z8</accession>
<evidence type="ECO:0000313" key="1">
    <source>
        <dbReference type="EMBL" id="MBC3806975.1"/>
    </source>
</evidence>
<keyword evidence="2" id="KW-1185">Reference proteome</keyword>
<proteinExistence type="predicted"/>
<organism evidence="1 2">
    <name type="scientific">Undibacterium seohonense</name>
    <dbReference type="NCBI Taxonomy" id="1344950"/>
    <lineage>
        <taxon>Bacteria</taxon>
        <taxon>Pseudomonadati</taxon>
        <taxon>Pseudomonadota</taxon>
        <taxon>Betaproteobacteria</taxon>
        <taxon>Burkholderiales</taxon>
        <taxon>Oxalobacteraceae</taxon>
        <taxon>Undibacterium</taxon>
    </lineage>
</organism>
<name>A0ABR6X1Z8_9BURK</name>
<dbReference type="EMBL" id="JACOFW010000005">
    <property type="protein sequence ID" value="MBC3806975.1"/>
    <property type="molecule type" value="Genomic_DNA"/>
</dbReference>
<reference evidence="1 2" key="1">
    <citation type="submission" date="2020-08" db="EMBL/GenBank/DDBJ databases">
        <title>Novel species isolated from subtropical streams in China.</title>
        <authorList>
            <person name="Lu H."/>
        </authorList>
    </citation>
    <scope>NUCLEOTIDE SEQUENCE [LARGE SCALE GENOMIC DNA]</scope>
    <source>
        <strain evidence="1 2">KACC 16656</strain>
    </source>
</reference>
<evidence type="ECO:0000313" key="2">
    <source>
        <dbReference type="Proteomes" id="UP000648257"/>
    </source>
</evidence>
<sequence>MIKSLSGVKLHVFAYSAPVSMNGHVSSVQKAADSAMFETVRQTFF</sequence>
<comment type="caution">
    <text evidence="1">The sequence shown here is derived from an EMBL/GenBank/DDBJ whole genome shotgun (WGS) entry which is preliminary data.</text>
</comment>
<protein>
    <submittedName>
        <fullName evidence="1">Uncharacterized protein</fullName>
    </submittedName>
</protein>
<gene>
    <name evidence="1" type="ORF">H8K52_06400</name>
</gene>
<dbReference type="RefSeq" id="WP_186922061.1">
    <property type="nucleotide sequence ID" value="NZ_JACOFW010000005.1"/>
</dbReference>